<evidence type="ECO:0000313" key="2">
    <source>
        <dbReference type="Proteomes" id="UP001372834"/>
    </source>
</evidence>
<dbReference type="Proteomes" id="UP001372834">
    <property type="component" value="Unassembled WGS sequence"/>
</dbReference>
<gene>
    <name evidence="1" type="ORF">RUM43_002060</name>
</gene>
<accession>A0AAN8PZ42</accession>
<dbReference type="EMBL" id="JAWJWE010000036">
    <property type="protein sequence ID" value="KAK6628248.1"/>
    <property type="molecule type" value="Genomic_DNA"/>
</dbReference>
<protein>
    <submittedName>
        <fullName evidence="1">Uncharacterized protein</fullName>
    </submittedName>
</protein>
<name>A0AAN8PZ42_POLSC</name>
<sequence>MVVPERSPLTPQIPEIPIRCETSYFRYLVVGIKVRKTEWKTTRSHSVSRHSDFKRAEKKKAKEIAVSYWKAPKMATRRKNEKNFYPEEIGQLSRNDDKSSLQILNILKYTLGVLQTAAPSACATVHHHLVMT</sequence>
<comment type="caution">
    <text evidence="1">The sequence shown here is derived from an EMBL/GenBank/DDBJ whole genome shotgun (WGS) entry which is preliminary data.</text>
</comment>
<dbReference type="AlphaFoldDB" id="A0AAN8PZ42"/>
<proteinExistence type="predicted"/>
<reference evidence="1 2" key="1">
    <citation type="submission" date="2023-10" db="EMBL/GenBank/DDBJ databases">
        <title>Genomes of two closely related lineages of the louse Polyplax serrata with different host specificities.</title>
        <authorList>
            <person name="Martinu J."/>
            <person name="Tarabai H."/>
            <person name="Stefka J."/>
            <person name="Hypsa V."/>
        </authorList>
    </citation>
    <scope>NUCLEOTIDE SEQUENCE [LARGE SCALE GENOMIC DNA]</scope>
    <source>
        <strain evidence="1">HR10_N</strain>
    </source>
</reference>
<evidence type="ECO:0000313" key="1">
    <source>
        <dbReference type="EMBL" id="KAK6628248.1"/>
    </source>
</evidence>
<organism evidence="1 2">
    <name type="scientific">Polyplax serrata</name>
    <name type="common">Common mouse louse</name>
    <dbReference type="NCBI Taxonomy" id="468196"/>
    <lineage>
        <taxon>Eukaryota</taxon>
        <taxon>Metazoa</taxon>
        <taxon>Ecdysozoa</taxon>
        <taxon>Arthropoda</taxon>
        <taxon>Hexapoda</taxon>
        <taxon>Insecta</taxon>
        <taxon>Pterygota</taxon>
        <taxon>Neoptera</taxon>
        <taxon>Paraneoptera</taxon>
        <taxon>Psocodea</taxon>
        <taxon>Troctomorpha</taxon>
        <taxon>Phthiraptera</taxon>
        <taxon>Anoplura</taxon>
        <taxon>Polyplacidae</taxon>
        <taxon>Polyplax</taxon>
    </lineage>
</organism>